<protein>
    <submittedName>
        <fullName evidence="1">Uncharacterized protein</fullName>
    </submittedName>
</protein>
<proteinExistence type="predicted"/>
<comment type="caution">
    <text evidence="1">The sequence shown here is derived from an EMBL/GenBank/DDBJ whole genome shotgun (WGS) entry which is preliminary data.</text>
</comment>
<name>A0ACC0HU46_9ERIC</name>
<sequence length="102" mass="11628">MSGYKNVANKFLDKTSLLHSAKQMKNKYDNLKKDWVAWKKLEKARQGLTGLGYNQETGLNSFVFMLVDGRSMFLPIVYDMGNVYKVYKPVHGTVVSYAGLLK</sequence>
<evidence type="ECO:0000313" key="2">
    <source>
        <dbReference type="Proteomes" id="UP001060215"/>
    </source>
</evidence>
<accession>A0ACC0HU46</accession>
<evidence type="ECO:0000313" key="1">
    <source>
        <dbReference type="EMBL" id="KAI8016254.1"/>
    </source>
</evidence>
<dbReference type="Proteomes" id="UP001060215">
    <property type="component" value="Chromosome 4"/>
</dbReference>
<organism evidence="1 2">
    <name type="scientific">Camellia lanceoleosa</name>
    <dbReference type="NCBI Taxonomy" id="1840588"/>
    <lineage>
        <taxon>Eukaryota</taxon>
        <taxon>Viridiplantae</taxon>
        <taxon>Streptophyta</taxon>
        <taxon>Embryophyta</taxon>
        <taxon>Tracheophyta</taxon>
        <taxon>Spermatophyta</taxon>
        <taxon>Magnoliopsida</taxon>
        <taxon>eudicotyledons</taxon>
        <taxon>Gunneridae</taxon>
        <taxon>Pentapetalae</taxon>
        <taxon>asterids</taxon>
        <taxon>Ericales</taxon>
        <taxon>Theaceae</taxon>
        <taxon>Camellia</taxon>
    </lineage>
</organism>
<gene>
    <name evidence="1" type="ORF">LOK49_LG05G03872</name>
</gene>
<reference evidence="1 2" key="1">
    <citation type="journal article" date="2022" name="Plant J.">
        <title>Chromosome-level genome of Camellia lanceoleosa provides a valuable resource for understanding genome evolution and self-incompatibility.</title>
        <authorList>
            <person name="Gong W."/>
            <person name="Xiao S."/>
            <person name="Wang L."/>
            <person name="Liao Z."/>
            <person name="Chang Y."/>
            <person name="Mo W."/>
            <person name="Hu G."/>
            <person name="Li W."/>
            <person name="Zhao G."/>
            <person name="Zhu H."/>
            <person name="Hu X."/>
            <person name="Ji K."/>
            <person name="Xiang X."/>
            <person name="Song Q."/>
            <person name="Yuan D."/>
            <person name="Jin S."/>
            <person name="Zhang L."/>
        </authorList>
    </citation>
    <scope>NUCLEOTIDE SEQUENCE [LARGE SCALE GENOMIC DNA]</scope>
    <source>
        <strain evidence="1">SQ_2022a</strain>
    </source>
</reference>
<keyword evidence="2" id="KW-1185">Reference proteome</keyword>
<dbReference type="EMBL" id="CM045761">
    <property type="protein sequence ID" value="KAI8016254.1"/>
    <property type="molecule type" value="Genomic_DNA"/>
</dbReference>